<feature type="region of interest" description="Disordered" evidence="1">
    <location>
        <begin position="410"/>
        <end position="474"/>
    </location>
</feature>
<dbReference type="InterPro" id="IPR022435">
    <property type="entry name" value="Surface-anchored_actinobac"/>
</dbReference>
<comment type="caution">
    <text evidence="4">The sequence shown here is derived from an EMBL/GenBank/DDBJ whole genome shotgun (WGS) entry which is preliminary data.</text>
</comment>
<dbReference type="EMBL" id="JAVREV010000007">
    <property type="protein sequence ID" value="MDT0443785.1"/>
    <property type="molecule type" value="Genomic_DNA"/>
</dbReference>
<feature type="signal peptide" evidence="3">
    <location>
        <begin position="1"/>
        <end position="31"/>
    </location>
</feature>
<dbReference type="NCBIfam" id="NF038134">
    <property type="entry name" value="choice_anch_M"/>
    <property type="match status" value="2"/>
</dbReference>
<dbReference type="Proteomes" id="UP001183615">
    <property type="component" value="Unassembled WGS sequence"/>
</dbReference>
<name>A0ABU2S4A0_9ACTN</name>
<evidence type="ECO:0000313" key="4">
    <source>
        <dbReference type="EMBL" id="MDT0443785.1"/>
    </source>
</evidence>
<proteinExistence type="predicted"/>
<evidence type="ECO:0000256" key="2">
    <source>
        <dbReference type="SAM" id="Phobius"/>
    </source>
</evidence>
<keyword evidence="2" id="KW-1133">Transmembrane helix</keyword>
<keyword evidence="3" id="KW-0732">Signal</keyword>
<feature type="chain" id="PRO_5045450360" evidence="3">
    <location>
        <begin position="32"/>
        <end position="746"/>
    </location>
</feature>
<reference evidence="5" key="1">
    <citation type="submission" date="2023-07" db="EMBL/GenBank/DDBJ databases">
        <title>30 novel species of actinomycetes from the DSMZ collection.</title>
        <authorList>
            <person name="Nouioui I."/>
        </authorList>
    </citation>
    <scope>NUCLEOTIDE SEQUENCE [LARGE SCALE GENOMIC DNA]</scope>
    <source>
        <strain evidence="5">DSM 41886</strain>
    </source>
</reference>
<gene>
    <name evidence="4" type="ORF">RM779_14475</name>
</gene>
<sequence>MTTRSRPRWRKAVTGFLAAAMAAGALGTAHAADPLVLDHGHIDAFNVTVVDGELVLDLKEDVTGSHVPHAPEDVLLHVKEDAWIDGIPEGYPGAPAGYVLPLTQDQNLIWPGWDTGGVAGSGYTDVEIDISAVDGPGPVYLYTLSGFGTVTPLLEEGDYELPGTLREESPAHTHAQWTFTEPGEYTLTARATATNPATGESITSNTAAYAFSVGDREQPPPVPSSLSIEGLADHYHTGDAMELTAVPNAATDLDHYHWYTRDSAAGDWEAAEGGDGDRYTGTAEIDGQQIKAELLDADHEVVAESAPVTVHIDDHQGEDPGATTLSVEGAAESYRPGDTAELTAVQTPGTELDHYHWFTRGSAEAEWALAGDAGTGADYTFEVAGEADGLQVQARLYDHDHEVVAESEPVTIRVTADDEPGDANGGGPGGNGGAAAGSPTNGGATEGGATNGALDNGGSGNGGAGNGGGEPMCFPIEEEREVPAAPSEALVLDHGHVDAFNVTAEGDGLVLDLKEDVTGSHVRHAPEDVILHVKPDALAEDIPAEYPGSPAGYLLPLTQDPNLIWPGWDTNGVAGSGYTDVEIAVSAVEGPGSVYLYTTNTFGGVVSLLTEGGHELPGTVREESPAHTHAQWTFTEAGQYTLTVQATATDPDTGESVTSDTETYTFAVGDAPVDLETQGGTTTETVTVGRTADGEDCELSDDQVAGGNLAGTGSNLPPLLVGISAALMVTGAAAFAINRRRSAAHA</sequence>
<protein>
    <submittedName>
        <fullName evidence="4">Choice-of-anchor M domain-containing protein</fullName>
    </submittedName>
</protein>
<feature type="compositionally biased region" description="Gly residues" evidence="1">
    <location>
        <begin position="423"/>
        <end position="435"/>
    </location>
</feature>
<dbReference type="NCBIfam" id="TIGR03769">
    <property type="entry name" value="P_ac_wall_RPT"/>
    <property type="match status" value="2"/>
</dbReference>
<keyword evidence="2" id="KW-0812">Transmembrane</keyword>
<organism evidence="4 5">
    <name type="scientific">Streptomyces johnsoniae</name>
    <dbReference type="NCBI Taxonomy" id="3075532"/>
    <lineage>
        <taxon>Bacteria</taxon>
        <taxon>Bacillati</taxon>
        <taxon>Actinomycetota</taxon>
        <taxon>Actinomycetes</taxon>
        <taxon>Kitasatosporales</taxon>
        <taxon>Streptomycetaceae</taxon>
        <taxon>Streptomyces</taxon>
    </lineage>
</organism>
<dbReference type="RefSeq" id="WP_311618091.1">
    <property type="nucleotide sequence ID" value="NZ_JAVREV010000007.1"/>
</dbReference>
<evidence type="ECO:0000256" key="1">
    <source>
        <dbReference type="SAM" id="MobiDB-lite"/>
    </source>
</evidence>
<feature type="transmembrane region" description="Helical" evidence="2">
    <location>
        <begin position="719"/>
        <end position="737"/>
    </location>
</feature>
<keyword evidence="5" id="KW-1185">Reference proteome</keyword>
<keyword evidence="2" id="KW-0472">Membrane</keyword>
<accession>A0ABU2S4A0</accession>
<feature type="compositionally biased region" description="Gly residues" evidence="1">
    <location>
        <begin position="444"/>
        <end position="470"/>
    </location>
</feature>
<evidence type="ECO:0000256" key="3">
    <source>
        <dbReference type="SAM" id="SignalP"/>
    </source>
</evidence>
<evidence type="ECO:0000313" key="5">
    <source>
        <dbReference type="Proteomes" id="UP001183615"/>
    </source>
</evidence>